<reference evidence="4" key="1">
    <citation type="submission" date="2021-01" db="EMBL/GenBank/DDBJ databases">
        <authorList>
            <person name="Zahm M."/>
            <person name="Roques C."/>
            <person name="Cabau C."/>
            <person name="Klopp C."/>
            <person name="Donnadieu C."/>
            <person name="Jouanno E."/>
            <person name="Lampietro C."/>
            <person name="Louis A."/>
            <person name="Herpin A."/>
            <person name="Echchiki A."/>
            <person name="Berthelot C."/>
            <person name="Parey E."/>
            <person name="Roest-Crollius H."/>
            <person name="Braasch I."/>
            <person name="Postlethwait J."/>
            <person name="Bobe J."/>
            <person name="Montfort J."/>
            <person name="Bouchez O."/>
            <person name="Begum T."/>
            <person name="Mejri S."/>
            <person name="Adams A."/>
            <person name="Chen W.-J."/>
            <person name="Guiguen Y."/>
        </authorList>
    </citation>
    <scope>NUCLEOTIDE SEQUENCE</scope>
    <source>
        <tissue evidence="4">Blood</tissue>
    </source>
</reference>
<dbReference type="EMBL" id="JAERUA010000007">
    <property type="protein sequence ID" value="KAI1898026.1"/>
    <property type="molecule type" value="Genomic_DNA"/>
</dbReference>
<evidence type="ECO:0000256" key="2">
    <source>
        <dbReference type="ARBA" id="ARBA00022771"/>
    </source>
</evidence>
<dbReference type="PANTHER" id="PTHR25465">
    <property type="entry name" value="B-BOX DOMAIN CONTAINING"/>
    <property type="match status" value="1"/>
</dbReference>
<accession>A0A8T3DPY6</accession>
<evidence type="ECO:0000256" key="1">
    <source>
        <dbReference type="ARBA" id="ARBA00022723"/>
    </source>
</evidence>
<organism evidence="4 5">
    <name type="scientific">Albula goreensis</name>
    <dbReference type="NCBI Taxonomy" id="1534307"/>
    <lineage>
        <taxon>Eukaryota</taxon>
        <taxon>Metazoa</taxon>
        <taxon>Chordata</taxon>
        <taxon>Craniata</taxon>
        <taxon>Vertebrata</taxon>
        <taxon>Euteleostomi</taxon>
        <taxon>Actinopterygii</taxon>
        <taxon>Neopterygii</taxon>
        <taxon>Teleostei</taxon>
        <taxon>Albuliformes</taxon>
        <taxon>Albulidae</taxon>
        <taxon>Albula</taxon>
    </lineage>
</organism>
<dbReference type="PANTHER" id="PTHR25465:SF14">
    <property type="entry name" value="E3 UBIQUITIN-PROTEIN LIGASE TRIM65"/>
    <property type="match status" value="1"/>
</dbReference>
<dbReference type="SUPFAM" id="SSF49899">
    <property type="entry name" value="Concanavalin A-like lectins/glucanases"/>
    <property type="match status" value="1"/>
</dbReference>
<keyword evidence="5" id="KW-1185">Reference proteome</keyword>
<dbReference type="InterPro" id="IPR043136">
    <property type="entry name" value="B30.2/SPRY_sf"/>
</dbReference>
<dbReference type="Proteomes" id="UP000829720">
    <property type="component" value="Unassembled WGS sequence"/>
</dbReference>
<dbReference type="AlphaFoldDB" id="A0A8T3DPY6"/>
<protein>
    <recommendedName>
        <fullName evidence="6">B30.2/SPRY domain-containing protein</fullName>
    </recommendedName>
</protein>
<proteinExistence type="predicted"/>
<dbReference type="InterPro" id="IPR051051">
    <property type="entry name" value="E3_ubiq-ligase_TRIM/RNF"/>
</dbReference>
<sequence>MFGWNKNSWSLYCYKHRYSVWHNNNQTDIPALPSPYRRVGVYDGGEGVCVYRVGVCVDRPAGTLSFYSISDSDTLTLLHRFHTNFTEHTPLCAGFGGYGPNTSVSLCQLE</sequence>
<dbReference type="GO" id="GO:0008270">
    <property type="term" value="F:zinc ion binding"/>
    <property type="evidence" value="ECO:0007669"/>
    <property type="project" value="UniProtKB-KW"/>
</dbReference>
<gene>
    <name evidence="4" type="ORF">AGOR_G00089870</name>
</gene>
<comment type="caution">
    <text evidence="4">The sequence shown here is derived from an EMBL/GenBank/DDBJ whole genome shotgun (WGS) entry which is preliminary data.</text>
</comment>
<evidence type="ECO:0008006" key="6">
    <source>
        <dbReference type="Google" id="ProtNLM"/>
    </source>
</evidence>
<keyword evidence="1" id="KW-0479">Metal-binding</keyword>
<name>A0A8T3DPY6_9TELE</name>
<keyword evidence="2" id="KW-0863">Zinc-finger</keyword>
<evidence type="ECO:0000313" key="5">
    <source>
        <dbReference type="Proteomes" id="UP000829720"/>
    </source>
</evidence>
<dbReference type="Gene3D" id="2.60.120.920">
    <property type="match status" value="1"/>
</dbReference>
<evidence type="ECO:0000256" key="3">
    <source>
        <dbReference type="ARBA" id="ARBA00022833"/>
    </source>
</evidence>
<evidence type="ECO:0000313" key="4">
    <source>
        <dbReference type="EMBL" id="KAI1898026.1"/>
    </source>
</evidence>
<keyword evidence="3" id="KW-0862">Zinc</keyword>
<dbReference type="OrthoDB" id="6105938at2759"/>
<dbReference type="InterPro" id="IPR013320">
    <property type="entry name" value="ConA-like_dom_sf"/>
</dbReference>